<dbReference type="Gene3D" id="3.30.420.40">
    <property type="match status" value="2"/>
</dbReference>
<comment type="similarity">
    <text evidence="1">Belongs to the actin family.</text>
</comment>
<dbReference type="STRING" id="135651.G0P396"/>
<dbReference type="PRINTS" id="PR00190">
    <property type="entry name" value="ACTIN"/>
</dbReference>
<keyword evidence="3" id="KW-1185">Reference proteome</keyword>
<gene>
    <name evidence="2" type="ORF">CAEBREN_04879</name>
</gene>
<reference evidence="3" key="1">
    <citation type="submission" date="2011-07" db="EMBL/GenBank/DDBJ databases">
        <authorList>
            <consortium name="Caenorhabditis brenneri Sequencing and Analysis Consortium"/>
            <person name="Wilson R.K."/>
        </authorList>
    </citation>
    <scope>NUCLEOTIDE SEQUENCE [LARGE SCALE GENOMIC DNA]</scope>
    <source>
        <strain evidence="3">PB2801</strain>
    </source>
</reference>
<name>G0P396_CAEBE</name>
<organism evidence="3">
    <name type="scientific">Caenorhabditis brenneri</name>
    <name type="common">Nematode worm</name>
    <dbReference type="NCBI Taxonomy" id="135651"/>
    <lineage>
        <taxon>Eukaryota</taxon>
        <taxon>Metazoa</taxon>
        <taxon>Ecdysozoa</taxon>
        <taxon>Nematoda</taxon>
        <taxon>Chromadorea</taxon>
        <taxon>Rhabditida</taxon>
        <taxon>Rhabditina</taxon>
        <taxon>Rhabditomorpha</taxon>
        <taxon>Rhabditoidea</taxon>
        <taxon>Rhabditidae</taxon>
        <taxon>Peloderinae</taxon>
        <taxon>Caenorhabditis</taxon>
    </lineage>
</organism>
<dbReference type="SMART" id="SM00268">
    <property type="entry name" value="ACTIN"/>
    <property type="match status" value="1"/>
</dbReference>
<dbReference type="Proteomes" id="UP000008068">
    <property type="component" value="Unassembled WGS sequence"/>
</dbReference>
<dbReference type="HOGENOM" id="CLU_027965_5_3_1"/>
<dbReference type="Pfam" id="PF00022">
    <property type="entry name" value="Actin"/>
    <property type="match status" value="1"/>
</dbReference>
<dbReference type="InterPro" id="IPR043129">
    <property type="entry name" value="ATPase_NBD"/>
</dbReference>
<protein>
    <submittedName>
        <fullName evidence="2">Uncharacterized protein</fullName>
    </submittedName>
</protein>
<evidence type="ECO:0000256" key="1">
    <source>
        <dbReference type="RuleBase" id="RU000487"/>
    </source>
</evidence>
<accession>G0P396</accession>
<sequence>MTEIMFERFNVPAYYAGKQATLSLLASCRTTGLVIDSGEGGTDIVSIYEGYAIPRTQLSLELGGQKLTDFFGTMLAERGYSFSTTIVQSIKEQLCYVAPNLEEGMNTAPDRESTYTLPDGRIISVGNQNRRCPEALFRPSLMNIETPGLHRKCYESILKCDLDIRNHICSNIILSGGPALFPGLGDRLKNELSKLVPSSTTINVLTPPEGIHPVWIGGSILASLVTFQQCFILKREYEESGSSIVHTKCIH</sequence>
<evidence type="ECO:0000313" key="2">
    <source>
        <dbReference type="EMBL" id="EGT43903.1"/>
    </source>
</evidence>
<dbReference type="AlphaFoldDB" id="G0P396"/>
<dbReference type="InParanoid" id="G0P396"/>
<dbReference type="EMBL" id="GL380039">
    <property type="protein sequence ID" value="EGT43903.1"/>
    <property type="molecule type" value="Genomic_DNA"/>
</dbReference>
<dbReference type="InterPro" id="IPR004000">
    <property type="entry name" value="Actin"/>
</dbReference>
<dbReference type="PANTHER" id="PTHR11937">
    <property type="entry name" value="ACTIN"/>
    <property type="match status" value="1"/>
</dbReference>
<dbReference type="eggNOG" id="KOG0676">
    <property type="taxonomic scope" value="Eukaryota"/>
</dbReference>
<dbReference type="Gene3D" id="3.90.640.10">
    <property type="entry name" value="Actin, Chain A, domain 4"/>
    <property type="match status" value="1"/>
</dbReference>
<dbReference type="SUPFAM" id="SSF53067">
    <property type="entry name" value="Actin-like ATPase domain"/>
    <property type="match status" value="2"/>
</dbReference>
<proteinExistence type="inferred from homology"/>
<dbReference type="OrthoDB" id="5132116at2759"/>
<evidence type="ECO:0000313" key="3">
    <source>
        <dbReference type="Proteomes" id="UP000008068"/>
    </source>
</evidence>